<dbReference type="GO" id="GO:0032259">
    <property type="term" value="P:methylation"/>
    <property type="evidence" value="ECO:0007669"/>
    <property type="project" value="UniProtKB-KW"/>
</dbReference>
<keyword evidence="4" id="KW-1185">Reference proteome</keyword>
<dbReference type="Proteomes" id="UP000315971">
    <property type="component" value="Unassembled WGS sequence"/>
</dbReference>
<proteinExistence type="predicted"/>
<organism evidence="3 4">
    <name type="scientific">Solitalea koreensis</name>
    <dbReference type="NCBI Taxonomy" id="543615"/>
    <lineage>
        <taxon>Bacteria</taxon>
        <taxon>Pseudomonadati</taxon>
        <taxon>Bacteroidota</taxon>
        <taxon>Sphingobacteriia</taxon>
        <taxon>Sphingobacteriales</taxon>
        <taxon>Sphingobacteriaceae</taxon>
        <taxon>Solitalea</taxon>
    </lineage>
</organism>
<name>A0A521BQQ6_9SPHI</name>
<reference evidence="3 4" key="1">
    <citation type="submission" date="2017-05" db="EMBL/GenBank/DDBJ databases">
        <authorList>
            <person name="Varghese N."/>
            <person name="Submissions S."/>
        </authorList>
    </citation>
    <scope>NUCLEOTIDE SEQUENCE [LARGE SCALE GENOMIC DNA]</scope>
    <source>
        <strain evidence="3 4">DSM 21342</strain>
    </source>
</reference>
<gene>
    <name evidence="3" type="ORF">SAMN06265350_102462</name>
</gene>
<sequence length="399" mass="45290">MTLEDFKLLTTAKAQQLISDNRDQDPIKFALTYRQGDIPVALLSTQLKYLQRCKAKLPSYFAAQCIIPPLSYEQSSSETAASLKDVSGETCLDLTCGLGVDSFHFSQHFKKVISLEMMPVLAAIAQYNLNKLGATNIEVLNQRAENFLQSYQGPKFDLLFVDPARRDDSTNRVFLFEDCSPNLYETLPLMKKNGKRIIVKASPLFDIDAAWKCFPELQKLSVVSVDNECKELLLEFNSEIQGEKTIEILLSRKGETATYSFNILSVLSTPETFSTEKFLLEPDVAFYKARKTKELMNSYFKDLLATTSGKDGFFFSENAPVNYPGRIFNIINTWDYQPKFLKKQLKTMGIKKANVIRRHFPSSVNEIRKALGVTEGGDDYLICTTINEHNKLFLCKRSK</sequence>
<dbReference type="CDD" id="cd02440">
    <property type="entry name" value="AdoMet_MTases"/>
    <property type="match status" value="1"/>
</dbReference>
<dbReference type="AlphaFoldDB" id="A0A521BQQ6"/>
<dbReference type="InterPro" id="IPR041497">
    <property type="entry name" value="Thump-like"/>
</dbReference>
<feature type="domain" description="Methyltransferase" evidence="1">
    <location>
        <begin position="87"/>
        <end position="202"/>
    </location>
</feature>
<dbReference type="Pfam" id="PF13847">
    <property type="entry name" value="Methyltransf_31"/>
    <property type="match status" value="1"/>
</dbReference>
<evidence type="ECO:0000313" key="4">
    <source>
        <dbReference type="Proteomes" id="UP000315971"/>
    </source>
</evidence>
<keyword evidence="3" id="KW-0489">Methyltransferase</keyword>
<dbReference type="InterPro" id="IPR025714">
    <property type="entry name" value="Methyltranfer_dom"/>
</dbReference>
<protein>
    <submittedName>
        <fullName evidence="3">Methyltransferase domain-containing protein</fullName>
    </submittedName>
</protein>
<accession>A0A521BQQ6</accession>
<evidence type="ECO:0000259" key="1">
    <source>
        <dbReference type="Pfam" id="PF13847"/>
    </source>
</evidence>
<dbReference type="GO" id="GO:0008168">
    <property type="term" value="F:methyltransferase activity"/>
    <property type="evidence" value="ECO:0007669"/>
    <property type="project" value="UniProtKB-KW"/>
</dbReference>
<evidence type="ECO:0000259" key="2">
    <source>
        <dbReference type="Pfam" id="PF18096"/>
    </source>
</evidence>
<dbReference type="Gene3D" id="1.10.10.1110">
    <property type="entry name" value="Methyltransferase PG1098, N-terminal domain"/>
    <property type="match status" value="1"/>
</dbReference>
<dbReference type="EMBL" id="FXSZ01000002">
    <property type="protein sequence ID" value="SMO49504.1"/>
    <property type="molecule type" value="Genomic_DNA"/>
</dbReference>
<evidence type="ECO:0000313" key="3">
    <source>
        <dbReference type="EMBL" id="SMO49504.1"/>
    </source>
</evidence>
<dbReference type="OrthoDB" id="1000417at2"/>
<dbReference type="Pfam" id="PF18096">
    <property type="entry name" value="Thump_like"/>
    <property type="match status" value="1"/>
</dbReference>
<keyword evidence="3" id="KW-0808">Transferase</keyword>
<feature type="domain" description="THUMP-like" evidence="2">
    <location>
        <begin position="325"/>
        <end position="397"/>
    </location>
</feature>
<dbReference type="RefSeq" id="WP_142602107.1">
    <property type="nucleotide sequence ID" value="NZ_FXSZ01000002.1"/>
</dbReference>
<dbReference type="SUPFAM" id="SSF53335">
    <property type="entry name" value="S-adenosyl-L-methionine-dependent methyltransferases"/>
    <property type="match status" value="1"/>
</dbReference>
<dbReference type="InterPro" id="IPR029063">
    <property type="entry name" value="SAM-dependent_MTases_sf"/>
</dbReference>
<dbReference type="Gene3D" id="3.40.50.150">
    <property type="entry name" value="Vaccinia Virus protein VP39"/>
    <property type="match status" value="1"/>
</dbReference>